<dbReference type="CDD" id="cd06225">
    <property type="entry name" value="HAMP"/>
    <property type="match status" value="1"/>
</dbReference>
<feature type="domain" description="Methyl-accepting transducer" evidence="9">
    <location>
        <begin position="374"/>
        <end position="610"/>
    </location>
</feature>
<evidence type="ECO:0000256" key="3">
    <source>
        <dbReference type="ARBA" id="ARBA00023136"/>
    </source>
</evidence>
<feature type="domain" description="HAMP" evidence="10">
    <location>
        <begin position="301"/>
        <end position="355"/>
    </location>
</feature>
<accession>A0A916K6H0</accession>
<evidence type="ECO:0000313" key="11">
    <source>
        <dbReference type="EMBL" id="CAG7645172.1"/>
    </source>
</evidence>
<dbReference type="InterPro" id="IPR004089">
    <property type="entry name" value="MCPsignal_dom"/>
</dbReference>
<comment type="similarity">
    <text evidence="5">Belongs to the methyl-accepting chemotaxis (MCP) protein family.</text>
</comment>
<comment type="subcellular location">
    <subcellularLocation>
        <location evidence="1">Cell membrane</location>
    </subcellularLocation>
</comment>
<organism evidence="11 12">
    <name type="scientific">Paenibacillus solanacearum</name>
    <dbReference type="NCBI Taxonomy" id="2048548"/>
    <lineage>
        <taxon>Bacteria</taxon>
        <taxon>Bacillati</taxon>
        <taxon>Bacillota</taxon>
        <taxon>Bacilli</taxon>
        <taxon>Bacillales</taxon>
        <taxon>Paenibacillaceae</taxon>
        <taxon>Paenibacillus</taxon>
    </lineage>
</organism>
<keyword evidence="4 6" id="KW-0807">Transducer</keyword>
<evidence type="ECO:0000313" key="12">
    <source>
        <dbReference type="Proteomes" id="UP000693672"/>
    </source>
</evidence>
<dbReference type="GO" id="GO:0005886">
    <property type="term" value="C:plasma membrane"/>
    <property type="evidence" value="ECO:0007669"/>
    <property type="project" value="UniProtKB-SubCell"/>
</dbReference>
<keyword evidence="12" id="KW-1185">Reference proteome</keyword>
<evidence type="ECO:0000256" key="1">
    <source>
        <dbReference type="ARBA" id="ARBA00004236"/>
    </source>
</evidence>
<dbReference type="SMART" id="SM00283">
    <property type="entry name" value="MA"/>
    <property type="match status" value="1"/>
</dbReference>
<dbReference type="SMART" id="SM00304">
    <property type="entry name" value="HAMP"/>
    <property type="match status" value="1"/>
</dbReference>
<comment type="caution">
    <text evidence="11">The sequence shown here is derived from an EMBL/GenBank/DDBJ whole genome shotgun (WGS) entry which is preliminary data.</text>
</comment>
<name>A0A916K6H0_9BACL</name>
<evidence type="ECO:0000256" key="2">
    <source>
        <dbReference type="ARBA" id="ARBA00022475"/>
    </source>
</evidence>
<dbReference type="CDD" id="cd11386">
    <property type="entry name" value="MCP_signal"/>
    <property type="match status" value="1"/>
</dbReference>
<evidence type="ECO:0000259" key="10">
    <source>
        <dbReference type="PROSITE" id="PS50885"/>
    </source>
</evidence>
<evidence type="ECO:0000259" key="9">
    <source>
        <dbReference type="PROSITE" id="PS50111"/>
    </source>
</evidence>
<evidence type="ECO:0000256" key="4">
    <source>
        <dbReference type="ARBA" id="ARBA00023224"/>
    </source>
</evidence>
<sequence length="660" mass="70561">MKNPLHSLTGRFMIYSSLLLIALMGAVYVYQSAQIRKDVEQQLLDKGRTMAISLSRSLQSITESDFQTGAVLKDGTKLSGEELRRRLFDDKLELVGGSEQEAAKRSQDAGYADSKQKLFNGTDIPMAKYELKYTSAYDAYTDDRWQAVVDSFLTDDQMVFAIATAYSDNPEAAGYIATHNSTYSPTGEASKDDWGAVGLLSQKYRANRVFNDETGYRAAANQNTADVLLQKYPRVLEGKIVETWDVSYPLMFGGKHWGGVRVALSKEDSDALIARQEATMAAVLALLLVSTLAMLYLLSELAVARKLRRLLAATANLNSQEADLTYRLPDKGSDELARLSREFNRFIVHLQVMIGAVRGVSSRVGGTSQQLAEQAAHSLTAASGIAETVQQMAAGAGSQAASAEESARAMEEMASGVQRIAEAASQVTEASLAMVQEAEAGHKISLTATEQMLALSRSAQDVGEAIQHLNERMQAIGEMAGVISGIASQTNLLALNAAIEAARAGEHGKGFAVVASEVRKLAEQSEGSAQQIQEQIGEIHHSMAKAVDAMERSSAEVEKGVSGVRHAGDSFGTILGMAHQVSGQIQDISSASEEISAGTEEVTAGIEEMARIASGASEQLARMARATESQAAAAAQASGQSEALKQAAGELQQAEGRFKI</sequence>
<dbReference type="RefSeq" id="WP_218094612.1">
    <property type="nucleotide sequence ID" value="NZ_CAJVAS010000030.1"/>
</dbReference>
<proteinExistence type="inferred from homology"/>
<evidence type="ECO:0000256" key="6">
    <source>
        <dbReference type="PROSITE-ProRule" id="PRU00284"/>
    </source>
</evidence>
<reference evidence="11" key="1">
    <citation type="submission" date="2021-06" db="EMBL/GenBank/DDBJ databases">
        <authorList>
            <person name="Criscuolo A."/>
        </authorList>
    </citation>
    <scope>NUCLEOTIDE SEQUENCE</scope>
    <source>
        <strain evidence="11">CIP111600</strain>
    </source>
</reference>
<dbReference type="EMBL" id="CAJVAS010000030">
    <property type="protein sequence ID" value="CAG7645172.1"/>
    <property type="molecule type" value="Genomic_DNA"/>
</dbReference>
<dbReference type="AlphaFoldDB" id="A0A916K6H0"/>
<dbReference type="PROSITE" id="PS50111">
    <property type="entry name" value="CHEMOTAXIS_TRANSDUC_2"/>
    <property type="match status" value="1"/>
</dbReference>
<keyword evidence="3 8" id="KW-0472">Membrane</keyword>
<dbReference type="PANTHER" id="PTHR32089">
    <property type="entry name" value="METHYL-ACCEPTING CHEMOTAXIS PROTEIN MCPB"/>
    <property type="match status" value="1"/>
</dbReference>
<keyword evidence="2" id="KW-1003">Cell membrane</keyword>
<dbReference type="PANTHER" id="PTHR32089:SF112">
    <property type="entry name" value="LYSOZYME-LIKE PROTEIN-RELATED"/>
    <property type="match status" value="1"/>
</dbReference>
<feature type="region of interest" description="Disordered" evidence="7">
    <location>
        <begin position="632"/>
        <end position="660"/>
    </location>
</feature>
<evidence type="ECO:0000256" key="8">
    <source>
        <dbReference type="SAM" id="Phobius"/>
    </source>
</evidence>
<dbReference type="Pfam" id="PF00015">
    <property type="entry name" value="MCPsignal"/>
    <property type="match status" value="1"/>
</dbReference>
<feature type="compositionally biased region" description="Low complexity" evidence="7">
    <location>
        <begin position="632"/>
        <end position="643"/>
    </location>
</feature>
<keyword evidence="8" id="KW-0812">Transmembrane</keyword>
<dbReference type="Pfam" id="PF00672">
    <property type="entry name" value="HAMP"/>
    <property type="match status" value="1"/>
</dbReference>
<dbReference type="GO" id="GO:0007165">
    <property type="term" value="P:signal transduction"/>
    <property type="evidence" value="ECO:0007669"/>
    <property type="project" value="UniProtKB-KW"/>
</dbReference>
<evidence type="ECO:0000256" key="7">
    <source>
        <dbReference type="SAM" id="MobiDB-lite"/>
    </source>
</evidence>
<evidence type="ECO:0008006" key="13">
    <source>
        <dbReference type="Google" id="ProtNLM"/>
    </source>
</evidence>
<dbReference type="InterPro" id="IPR003660">
    <property type="entry name" value="HAMP_dom"/>
</dbReference>
<gene>
    <name evidence="11" type="ORF">PAESOLCIP111_04895</name>
</gene>
<dbReference type="PROSITE" id="PS50885">
    <property type="entry name" value="HAMP"/>
    <property type="match status" value="1"/>
</dbReference>
<keyword evidence="8" id="KW-1133">Transmembrane helix</keyword>
<feature type="transmembrane region" description="Helical" evidence="8">
    <location>
        <begin position="12"/>
        <end position="30"/>
    </location>
</feature>
<feature type="transmembrane region" description="Helical" evidence="8">
    <location>
        <begin position="278"/>
        <end position="299"/>
    </location>
</feature>
<protein>
    <recommendedName>
        <fullName evidence="13">Methyl-accepting chemotaxis protein</fullName>
    </recommendedName>
</protein>
<evidence type="ECO:0000256" key="5">
    <source>
        <dbReference type="ARBA" id="ARBA00029447"/>
    </source>
</evidence>
<dbReference type="Proteomes" id="UP000693672">
    <property type="component" value="Unassembled WGS sequence"/>
</dbReference>